<sequence>MSQRWNEVPPPNLNSWTLSYLPLVSGSIRLAGRHCERSEAIQSLSAEGFWIASLRSQ</sequence>
<proteinExistence type="predicted"/>
<evidence type="ECO:0000313" key="2">
    <source>
        <dbReference type="Proteomes" id="UP000063308"/>
    </source>
</evidence>
<reference evidence="1 2" key="1">
    <citation type="submission" date="2014-11" db="EMBL/GenBank/DDBJ databases">
        <title>Symbiosis island explosion on the genome of extra-slow-growing strains of soybean bradyrhizobia with massive insertion sequences.</title>
        <authorList>
            <person name="Iida T."/>
            <person name="Minamisawa K."/>
        </authorList>
    </citation>
    <scope>NUCLEOTIDE SEQUENCE [LARGE SCALE GENOMIC DNA]</scope>
    <source>
        <strain evidence="1 2">NK6</strain>
    </source>
</reference>
<protein>
    <submittedName>
        <fullName evidence="1">Uncharacterized protein</fullName>
    </submittedName>
</protein>
<dbReference type="AlphaFoldDB" id="A0A0E4BKV8"/>
<evidence type="ECO:0000313" key="1">
    <source>
        <dbReference type="EMBL" id="BAR54298.1"/>
    </source>
</evidence>
<dbReference type="EMBL" id="AP014685">
    <property type="protein sequence ID" value="BAR54298.1"/>
    <property type="molecule type" value="Genomic_DNA"/>
</dbReference>
<organism evidence="1 2">
    <name type="scientific">Bradyrhizobium diazoefficiens</name>
    <dbReference type="NCBI Taxonomy" id="1355477"/>
    <lineage>
        <taxon>Bacteria</taxon>
        <taxon>Pseudomonadati</taxon>
        <taxon>Pseudomonadota</taxon>
        <taxon>Alphaproteobacteria</taxon>
        <taxon>Hyphomicrobiales</taxon>
        <taxon>Nitrobacteraceae</taxon>
        <taxon>Bradyrhizobium</taxon>
    </lineage>
</organism>
<name>A0A0E4BKV8_9BRAD</name>
<gene>
    <name evidence="1" type="ORF">NK6_1113</name>
</gene>
<dbReference type="Proteomes" id="UP000063308">
    <property type="component" value="Chromosome"/>
</dbReference>
<accession>A0A0E4BKV8</accession>